<dbReference type="CDD" id="cd00886">
    <property type="entry name" value="MogA_MoaB"/>
    <property type="match status" value="1"/>
</dbReference>
<evidence type="ECO:0000256" key="14">
    <source>
        <dbReference type="SAM" id="MobiDB-lite"/>
    </source>
</evidence>
<evidence type="ECO:0000256" key="6">
    <source>
        <dbReference type="ARBA" id="ARBA00022679"/>
    </source>
</evidence>
<dbReference type="SMART" id="SM00852">
    <property type="entry name" value="MoCF_biosynth"/>
    <property type="match status" value="2"/>
</dbReference>
<comment type="similarity">
    <text evidence="3">In the N-terminal section; belongs to the MoaB/Mog family.</text>
</comment>
<evidence type="ECO:0000256" key="9">
    <source>
        <dbReference type="ARBA" id="ARBA00022840"/>
    </source>
</evidence>
<dbReference type="GO" id="GO:0072579">
    <property type="term" value="P:glycine receptor clustering"/>
    <property type="evidence" value="ECO:0007669"/>
    <property type="project" value="TreeGrafter"/>
</dbReference>
<dbReference type="SUPFAM" id="SSF63867">
    <property type="entry name" value="MoeA C-terminal domain-like"/>
    <property type="match status" value="1"/>
</dbReference>
<feature type="region of interest" description="Disordered" evidence="14">
    <location>
        <begin position="189"/>
        <end position="209"/>
    </location>
</feature>
<dbReference type="GO" id="GO:0007529">
    <property type="term" value="P:establishment of synaptic specificity at neuromuscular junction"/>
    <property type="evidence" value="ECO:0007669"/>
    <property type="project" value="TreeGrafter"/>
</dbReference>
<comment type="pathway">
    <text evidence="2 13">Cofactor biosynthesis; molybdopterin biosynthesis.</text>
</comment>
<dbReference type="SUPFAM" id="SSF53218">
    <property type="entry name" value="Molybdenum cofactor biosynthesis proteins"/>
    <property type="match status" value="2"/>
</dbReference>
<dbReference type="InterPro" id="IPR001453">
    <property type="entry name" value="MoaB/Mog_dom"/>
</dbReference>
<keyword evidence="6 13" id="KW-0808">Transferase</keyword>
<dbReference type="InterPro" id="IPR036425">
    <property type="entry name" value="MoaB/Mog-like_dom_sf"/>
</dbReference>
<dbReference type="OMA" id="CFKINTG"/>
<evidence type="ECO:0000259" key="15">
    <source>
        <dbReference type="SMART" id="SM00852"/>
    </source>
</evidence>
<dbReference type="GO" id="GO:0061599">
    <property type="term" value="F:molybdopterin molybdotransferase activity"/>
    <property type="evidence" value="ECO:0007669"/>
    <property type="project" value="UniProtKB-UniRule"/>
</dbReference>
<comment type="function">
    <text evidence="13">Catalyzes two steps in the biosynthesis of the molybdenum cofactor. In the first step, molybdopterin is adenylated. Subsequently, molybdate is inserted into adenylated molybdopterin and AMP is released.</text>
</comment>
<reference evidence="17" key="1">
    <citation type="submission" date="2011-08" db="EMBL/GenBank/DDBJ databases">
        <authorList>
            <person name="Rombauts S."/>
        </authorList>
    </citation>
    <scope>NUCLEOTIDE SEQUENCE</scope>
    <source>
        <strain evidence="17">London</strain>
    </source>
</reference>
<keyword evidence="11 13" id="KW-0501">Molybdenum cofactor biosynthesis</keyword>
<organism evidence="16 17">
    <name type="scientific">Tetranychus urticae</name>
    <name type="common">Two-spotted spider mite</name>
    <dbReference type="NCBI Taxonomy" id="32264"/>
    <lineage>
        <taxon>Eukaryota</taxon>
        <taxon>Metazoa</taxon>
        <taxon>Ecdysozoa</taxon>
        <taxon>Arthropoda</taxon>
        <taxon>Chelicerata</taxon>
        <taxon>Arachnida</taxon>
        <taxon>Acari</taxon>
        <taxon>Acariformes</taxon>
        <taxon>Trombidiformes</taxon>
        <taxon>Prostigmata</taxon>
        <taxon>Eleutherengona</taxon>
        <taxon>Raphignathae</taxon>
        <taxon>Tetranychoidea</taxon>
        <taxon>Tetranychidae</taxon>
        <taxon>Tetranychus</taxon>
    </lineage>
</organism>
<keyword evidence="12" id="KW-0511">Multifunctional enzyme</keyword>
<dbReference type="CDD" id="cd00887">
    <property type="entry name" value="MoeA"/>
    <property type="match status" value="1"/>
</dbReference>
<evidence type="ECO:0000256" key="13">
    <source>
        <dbReference type="RuleBase" id="RU365090"/>
    </source>
</evidence>
<evidence type="ECO:0000313" key="17">
    <source>
        <dbReference type="Proteomes" id="UP000015104"/>
    </source>
</evidence>
<feature type="domain" description="MoaB/Mog" evidence="15">
    <location>
        <begin position="426"/>
        <end position="569"/>
    </location>
</feature>
<dbReference type="FunFam" id="3.40.980.10:FF:000001">
    <property type="entry name" value="Molybdopterin molybdenumtransferase"/>
    <property type="match status" value="1"/>
</dbReference>
<dbReference type="HOGENOM" id="CLU_010186_2_2_1"/>
<comment type="catalytic activity">
    <reaction evidence="13">
        <text>molybdopterin + ATP + H(+) = adenylyl-molybdopterin + diphosphate</text>
        <dbReference type="Rhea" id="RHEA:31331"/>
        <dbReference type="ChEBI" id="CHEBI:15378"/>
        <dbReference type="ChEBI" id="CHEBI:30616"/>
        <dbReference type="ChEBI" id="CHEBI:33019"/>
        <dbReference type="ChEBI" id="CHEBI:58698"/>
        <dbReference type="ChEBI" id="CHEBI:62727"/>
    </reaction>
</comment>
<dbReference type="SUPFAM" id="SSF63882">
    <property type="entry name" value="MoeA N-terminal region -like"/>
    <property type="match status" value="1"/>
</dbReference>
<dbReference type="InterPro" id="IPR036135">
    <property type="entry name" value="MoeA_linker/N_sf"/>
</dbReference>
<dbReference type="GO" id="GO:0005524">
    <property type="term" value="F:ATP binding"/>
    <property type="evidence" value="ECO:0007669"/>
    <property type="project" value="UniProtKB-UniRule"/>
</dbReference>
<keyword evidence="10 13" id="KW-0460">Magnesium</keyword>
<dbReference type="GO" id="GO:0030425">
    <property type="term" value="C:dendrite"/>
    <property type="evidence" value="ECO:0007669"/>
    <property type="project" value="TreeGrafter"/>
</dbReference>
<comment type="similarity">
    <text evidence="4">In the C-terminal section; belongs to the MoeA family.</text>
</comment>
<dbReference type="STRING" id="32264.T1K5Z4"/>
<dbReference type="PANTHER" id="PTHR10192:SF5">
    <property type="entry name" value="GEPHYRIN"/>
    <property type="match status" value="1"/>
</dbReference>
<dbReference type="InterPro" id="IPR008284">
    <property type="entry name" value="MoCF_biosynth_CS"/>
</dbReference>
<keyword evidence="7 13" id="KW-0479">Metal-binding</keyword>
<evidence type="ECO:0000256" key="8">
    <source>
        <dbReference type="ARBA" id="ARBA00022741"/>
    </source>
</evidence>
<dbReference type="Gene3D" id="2.170.190.11">
    <property type="entry name" value="Molybdopterin biosynthesis moea protein, domain 3"/>
    <property type="match status" value="1"/>
</dbReference>
<sequence length="673" mass="73116">MTDRSETRVPSRIAVLTISDRCSRGESEDKSGPFIANYLTEKGHQIVHKYCIPDDFNIIQDVLIDWCDTAKIDFVVTTGGTGFTDRDVTPEATKSIIERETPGLVIGMIMNGLKSTEYAMLSRLCAGIRKSTLVVNLPGSVKACKEYLPILEPVLNHGIDQLRGDKLRVKVKHTEMQEPSKPIVLTIKDPHEPIPSNVRSSTPVTSSGSTLVTTSTAKIAPILKVGGGGGFQYRKSPYEMVSMNDAVSHIMTELNSTEKLETELIPLKNATDLLGRHVSSNIQSKVDVPSFPASIKDGYAVLSSDGPGNRKVVSSSITAGLPADGMTIDKGWCVRMNTGAPIPDGCDAVVQVEDTEVVSRTDDGKETEIQISIAPKVMQDIRKKGSDIKKGETVIKIGDKIGPIDLGILASIGVTHVPVYRKPKVAILSTGDELREPGDNLIPGTIWDCNRITLISFLRRRNYDVIDLGIVEDDLRYLESRICSGLEKSDLLITTGGVSMGEKDILKAVLVHCFGAKIHFGRVNMKPGKPTTFATCITNDRRRFIFSLPGNPVSAFVSCLLFVIPVLDNLSGHTTLSQVTDIYDLHPWIKVSLSISNANGFINLDERPEFARAVVHFDGGDLPSASLIRGSQKSSRLSSVKDANALIALPGRNEIPGGIIKDSHITKAIIINF</sequence>
<dbReference type="FunFam" id="2.170.190.11:FF:000001">
    <property type="entry name" value="Molybdopterin molybdenumtransferase"/>
    <property type="match status" value="1"/>
</dbReference>
<evidence type="ECO:0000256" key="3">
    <source>
        <dbReference type="ARBA" id="ARBA00007589"/>
    </source>
</evidence>
<dbReference type="OrthoDB" id="4349954at2759"/>
<dbReference type="GO" id="GO:0097112">
    <property type="term" value="P:gamma-aminobutyric acid receptor clustering"/>
    <property type="evidence" value="ECO:0007669"/>
    <property type="project" value="TreeGrafter"/>
</dbReference>
<dbReference type="GO" id="GO:0099634">
    <property type="term" value="C:postsynaptic specialization membrane"/>
    <property type="evidence" value="ECO:0007669"/>
    <property type="project" value="GOC"/>
</dbReference>
<evidence type="ECO:0000256" key="5">
    <source>
        <dbReference type="ARBA" id="ARBA00022505"/>
    </source>
</evidence>
<dbReference type="Proteomes" id="UP000015104">
    <property type="component" value="Unassembled WGS sequence"/>
</dbReference>
<evidence type="ECO:0000256" key="7">
    <source>
        <dbReference type="ARBA" id="ARBA00022723"/>
    </source>
</evidence>
<feature type="domain" description="MoaB/Mog" evidence="15">
    <location>
        <begin position="14"/>
        <end position="158"/>
    </location>
</feature>
<keyword evidence="17" id="KW-1185">Reference proteome</keyword>
<dbReference type="GO" id="GO:0061598">
    <property type="term" value="F:molybdopterin adenylyltransferase activity"/>
    <property type="evidence" value="ECO:0007669"/>
    <property type="project" value="UniProtKB-UniRule"/>
</dbReference>
<dbReference type="PROSITE" id="PS01079">
    <property type="entry name" value="MOCF_BIOSYNTHESIS_2"/>
    <property type="match status" value="1"/>
</dbReference>
<gene>
    <name evidence="16" type="primary">107360704</name>
</gene>
<reference evidence="16" key="2">
    <citation type="submission" date="2015-06" db="UniProtKB">
        <authorList>
            <consortium name="EnsemblMetazoa"/>
        </authorList>
    </citation>
    <scope>IDENTIFICATION</scope>
</reference>
<dbReference type="Pfam" id="PF03454">
    <property type="entry name" value="MoeA_C"/>
    <property type="match status" value="1"/>
</dbReference>
<dbReference type="eggNOG" id="KOG2371">
    <property type="taxonomic scope" value="Eukaryota"/>
</dbReference>
<accession>T1K5Z4</accession>
<name>T1K5Z4_TETUR</name>
<evidence type="ECO:0000256" key="2">
    <source>
        <dbReference type="ARBA" id="ARBA00005046"/>
    </source>
</evidence>
<dbReference type="InterPro" id="IPR005111">
    <property type="entry name" value="MoeA_C_domain_IV"/>
</dbReference>
<dbReference type="FunFam" id="3.40.980.10:FF:000002">
    <property type="entry name" value="Molybdopterin molybdenumtransferase"/>
    <property type="match status" value="1"/>
</dbReference>
<dbReference type="EMBL" id="CAEY01001591">
    <property type="status" value="NOT_ANNOTATED_CDS"/>
    <property type="molecule type" value="Genomic_DNA"/>
</dbReference>
<dbReference type="AlphaFoldDB" id="T1K5Z4"/>
<dbReference type="Pfam" id="PF03453">
    <property type="entry name" value="MoeA_N"/>
    <property type="match status" value="1"/>
</dbReference>
<dbReference type="GO" id="GO:0005829">
    <property type="term" value="C:cytosol"/>
    <property type="evidence" value="ECO:0007669"/>
    <property type="project" value="TreeGrafter"/>
</dbReference>
<evidence type="ECO:0000256" key="1">
    <source>
        <dbReference type="ARBA" id="ARBA00001946"/>
    </source>
</evidence>
<evidence type="ECO:0000256" key="11">
    <source>
        <dbReference type="ARBA" id="ARBA00023150"/>
    </source>
</evidence>
<protein>
    <recommendedName>
        <fullName evidence="15">MoaB/Mog domain-containing protein</fullName>
    </recommendedName>
</protein>
<dbReference type="InterPro" id="IPR038987">
    <property type="entry name" value="MoeA-like"/>
</dbReference>
<evidence type="ECO:0000256" key="12">
    <source>
        <dbReference type="ARBA" id="ARBA00023268"/>
    </source>
</evidence>
<feature type="compositionally biased region" description="Low complexity" evidence="14">
    <location>
        <begin position="198"/>
        <end position="209"/>
    </location>
</feature>
<comment type="catalytic activity">
    <reaction evidence="13">
        <text>adenylyl-molybdopterin + molybdate = Mo-molybdopterin + AMP + H(+)</text>
        <dbReference type="Rhea" id="RHEA:35047"/>
        <dbReference type="ChEBI" id="CHEBI:15378"/>
        <dbReference type="ChEBI" id="CHEBI:36264"/>
        <dbReference type="ChEBI" id="CHEBI:62727"/>
        <dbReference type="ChEBI" id="CHEBI:71302"/>
        <dbReference type="ChEBI" id="CHEBI:456215"/>
    </reaction>
</comment>
<comment type="cofactor">
    <cofactor evidence="1 13">
        <name>Mg(2+)</name>
        <dbReference type="ChEBI" id="CHEBI:18420"/>
    </cofactor>
</comment>
<dbReference type="InterPro" id="IPR036688">
    <property type="entry name" value="MoeA_C_domain_IV_sf"/>
</dbReference>
<dbReference type="KEGG" id="tut:107360704"/>
<keyword evidence="8" id="KW-0547">Nucleotide-binding</keyword>
<dbReference type="Pfam" id="PF00994">
    <property type="entry name" value="MoCF_biosynth"/>
    <property type="match status" value="2"/>
</dbReference>
<dbReference type="Gene3D" id="2.40.340.10">
    <property type="entry name" value="MoeA, C-terminal, domain IV"/>
    <property type="match status" value="1"/>
</dbReference>
<proteinExistence type="inferred from homology"/>
<evidence type="ECO:0000256" key="4">
    <source>
        <dbReference type="ARBA" id="ARBA00008339"/>
    </source>
</evidence>
<dbReference type="Gene3D" id="3.40.980.10">
    <property type="entry name" value="MoaB/Mog-like domain"/>
    <property type="match status" value="2"/>
</dbReference>
<dbReference type="EnsemblMetazoa" id="tetur05g08050.1">
    <property type="protein sequence ID" value="tetur05g08050.1"/>
    <property type="gene ID" value="tetur05g08050"/>
</dbReference>
<dbReference type="PANTHER" id="PTHR10192">
    <property type="entry name" value="MOLYBDOPTERIN BIOSYNTHESIS PROTEIN"/>
    <property type="match status" value="1"/>
</dbReference>
<dbReference type="UniPathway" id="UPA00344"/>
<keyword evidence="5 13" id="KW-0500">Molybdenum</keyword>
<dbReference type="GO" id="GO:0046872">
    <property type="term" value="F:metal ion binding"/>
    <property type="evidence" value="ECO:0007669"/>
    <property type="project" value="UniProtKB-UniRule"/>
</dbReference>
<dbReference type="InterPro" id="IPR005110">
    <property type="entry name" value="MoeA_linker/N"/>
</dbReference>
<dbReference type="NCBIfam" id="TIGR00177">
    <property type="entry name" value="molyb_syn"/>
    <property type="match status" value="1"/>
</dbReference>
<evidence type="ECO:0000256" key="10">
    <source>
        <dbReference type="ARBA" id="ARBA00022842"/>
    </source>
</evidence>
<comment type="similarity">
    <text evidence="13">Belongs to the MoeA family.</text>
</comment>
<dbReference type="Gene3D" id="3.90.105.10">
    <property type="entry name" value="Molybdopterin biosynthesis moea protein, domain 2"/>
    <property type="match status" value="1"/>
</dbReference>
<evidence type="ECO:0000313" key="16">
    <source>
        <dbReference type="EnsemblMetazoa" id="tetur05g08050.1"/>
    </source>
</evidence>
<dbReference type="GO" id="GO:0098970">
    <property type="term" value="P:postsynaptic neurotransmitter receptor diffusion trapping"/>
    <property type="evidence" value="ECO:0007669"/>
    <property type="project" value="TreeGrafter"/>
</dbReference>
<dbReference type="GO" id="GO:0006777">
    <property type="term" value="P:Mo-molybdopterin cofactor biosynthetic process"/>
    <property type="evidence" value="ECO:0007669"/>
    <property type="project" value="UniProtKB-UniRule"/>
</dbReference>
<keyword evidence="9" id="KW-0067">ATP-binding</keyword>